<dbReference type="GO" id="GO:0050650">
    <property type="term" value="P:chondroitin sulfate proteoglycan biosynthetic process"/>
    <property type="evidence" value="ECO:0007669"/>
    <property type="project" value="InterPro"/>
</dbReference>
<dbReference type="AlphaFoldDB" id="A0A3P8DY71"/>
<dbReference type="GO" id="GO:0016020">
    <property type="term" value="C:membrane"/>
    <property type="evidence" value="ECO:0007669"/>
    <property type="project" value="InterPro"/>
</dbReference>
<name>A0A3P8DY71_HELPZ</name>
<accession>A0A3P8DY71</accession>
<dbReference type="Pfam" id="PF03567">
    <property type="entry name" value="Sulfotransfer_2"/>
    <property type="match status" value="1"/>
</dbReference>
<protein>
    <recommendedName>
        <fullName evidence="2">Carbohydrate sulfotransferase</fullName>
    </recommendedName>
</protein>
<dbReference type="EMBL" id="UZAH01028596">
    <property type="protein sequence ID" value="VDP01163.1"/>
    <property type="molecule type" value="Genomic_DNA"/>
</dbReference>
<evidence type="ECO:0008006" key="2">
    <source>
        <dbReference type="Google" id="ProtNLM"/>
    </source>
</evidence>
<sequence>MATCQIEKNMATIRASIFCYLTNTKDVLKKNLTITKMFWDNTVCDYTYVRRNISDTISSVGQNMTLFTVLRHPIDRFLSGYVDKCYNELTYFNEEERCFGCKYDMGCFLEKLQTLFLHNVRMTVDWKNPIYQHYLRHFAPQTWYCEFKKHKSKYVFVHYNNGPNGTEGIADDFDKIFEQAQIPRDIRSTIHREMMSSSLLIYVTRRRQDVGLAVGVELISRCVPPLTHSVLSEFVLSTIGSCNDHGAA</sequence>
<dbReference type="InterPro" id="IPR007669">
    <property type="entry name" value="Chst-1-like"/>
</dbReference>
<gene>
    <name evidence="1" type="ORF">HPBE_LOCUS14902</name>
</gene>
<dbReference type="PANTHER" id="PTHR22900">
    <property type="entry name" value="PROTEIN CBG14245-RELATED"/>
    <property type="match status" value="1"/>
</dbReference>
<dbReference type="GO" id="GO:1902884">
    <property type="term" value="P:positive regulation of response to oxidative stress"/>
    <property type="evidence" value="ECO:0007669"/>
    <property type="project" value="InterPro"/>
</dbReference>
<evidence type="ECO:0000313" key="1">
    <source>
        <dbReference type="EMBL" id="VDP01163.1"/>
    </source>
</evidence>
<reference evidence="1" key="1">
    <citation type="submission" date="2018-11" db="EMBL/GenBank/DDBJ databases">
        <authorList>
            <consortium name="Pathogen Informatics"/>
        </authorList>
    </citation>
    <scope>NUCLEOTIDE SEQUENCE [LARGE SCALE GENOMIC DNA]</scope>
</reference>
<dbReference type="InterPro" id="IPR005331">
    <property type="entry name" value="Sulfotransferase"/>
</dbReference>
<proteinExistence type="predicted"/>
<dbReference type="PANTHER" id="PTHR22900:SF5">
    <property type="entry name" value="PROTEIN CBG14245"/>
    <property type="match status" value="1"/>
</dbReference>
<organism evidence="1">
    <name type="scientific">Heligmosomoides polygyrus</name>
    <name type="common">Parasitic roundworm</name>
    <dbReference type="NCBI Taxonomy" id="6339"/>
    <lineage>
        <taxon>Eukaryota</taxon>
        <taxon>Metazoa</taxon>
        <taxon>Ecdysozoa</taxon>
        <taxon>Nematoda</taxon>
        <taxon>Chromadorea</taxon>
        <taxon>Rhabditida</taxon>
        <taxon>Rhabditina</taxon>
        <taxon>Rhabditomorpha</taxon>
        <taxon>Strongyloidea</taxon>
        <taxon>Heligmosomidae</taxon>
        <taxon>Heligmosomoides</taxon>
    </lineage>
</organism>
<dbReference type="GO" id="GO:0047756">
    <property type="term" value="F:chondroitin 4-sulfotransferase activity"/>
    <property type="evidence" value="ECO:0007669"/>
    <property type="project" value="InterPro"/>
</dbReference>
<dbReference type="OrthoDB" id="408912at2759"/>